<protein>
    <submittedName>
        <fullName evidence="2">Glycosyltransferase</fullName>
    </submittedName>
</protein>
<accession>A0AA40Y941</accession>
<name>A0AA40Y941_STEMA</name>
<dbReference type="GO" id="GO:0016757">
    <property type="term" value="F:glycosyltransferase activity"/>
    <property type="evidence" value="ECO:0007669"/>
    <property type="project" value="UniProtKB-ARBA"/>
</dbReference>
<sequence>MIWLLASRWEAGGLERVQLNLARGFKKRKCSVSIIAGRDLNGPGDNGEVTFIAPRGAWQMLLGLPLRIRRERPRVVVTTSNDIAVWVTFWRRILYPSTAVVVAQHLSLSGPRRAARGFVRLKLELIRWAMRGMLTRSQGLVAVSVALAAEMASELKLPRSGIRVIHNPLVSTEGVQARHISQAWPFPHDDVPVFIYAGRLSPEKRLDLLWEAFVLVRATHPARLLILGQGPEGARVAQWIERSTFQSDCALLGRVEDALPWMARSTALVLPSDYEGFGNVLVEAMSCGVQVIATDCPHGPSEVLGGGRFGQLVPVGDAHALAQAMRNVLNGRRQVAAEDLRERSKAFSIDAACEAYLELFSLAIERLQGRD</sequence>
<reference evidence="2" key="1">
    <citation type="submission" date="2020-11" db="EMBL/GenBank/DDBJ databases">
        <title>Enhanced detection system for hospital associated transmission using whole genome sequencing surveillance.</title>
        <authorList>
            <person name="Harrison L.H."/>
            <person name="Van Tyne D."/>
            <person name="Marsh J.W."/>
            <person name="Griffith M.P."/>
            <person name="Snyder D.J."/>
            <person name="Cooper V.S."/>
            <person name="Mustapha M."/>
        </authorList>
    </citation>
    <scope>NUCLEOTIDE SEQUENCE</scope>
    <source>
        <strain evidence="2">STEN00053</strain>
    </source>
</reference>
<dbReference type="CDD" id="cd03811">
    <property type="entry name" value="GT4_GT28_WabH-like"/>
    <property type="match status" value="1"/>
</dbReference>
<dbReference type="PANTHER" id="PTHR12526">
    <property type="entry name" value="GLYCOSYLTRANSFERASE"/>
    <property type="match status" value="1"/>
</dbReference>
<dbReference type="PANTHER" id="PTHR12526:SF630">
    <property type="entry name" value="GLYCOSYLTRANSFERASE"/>
    <property type="match status" value="1"/>
</dbReference>
<dbReference type="Gene3D" id="3.40.50.2000">
    <property type="entry name" value="Glycogen Phosphorylase B"/>
    <property type="match status" value="2"/>
</dbReference>
<dbReference type="EMBL" id="JADUOV010000020">
    <property type="protein sequence ID" value="MBH1792199.1"/>
    <property type="molecule type" value="Genomic_DNA"/>
</dbReference>
<evidence type="ECO:0000313" key="3">
    <source>
        <dbReference type="Proteomes" id="UP000634179"/>
    </source>
</evidence>
<proteinExistence type="predicted"/>
<feature type="domain" description="Glycosyltransferase subfamily 4-like N-terminal" evidence="1">
    <location>
        <begin position="12"/>
        <end position="168"/>
    </location>
</feature>
<dbReference type="AlphaFoldDB" id="A0AA40Y941"/>
<dbReference type="Pfam" id="PF13692">
    <property type="entry name" value="Glyco_trans_1_4"/>
    <property type="match status" value="1"/>
</dbReference>
<organism evidence="2 3">
    <name type="scientific">Stenotrophomonas maltophilia</name>
    <name type="common">Pseudomonas maltophilia</name>
    <name type="synonym">Xanthomonas maltophilia</name>
    <dbReference type="NCBI Taxonomy" id="40324"/>
    <lineage>
        <taxon>Bacteria</taxon>
        <taxon>Pseudomonadati</taxon>
        <taxon>Pseudomonadota</taxon>
        <taxon>Gammaproteobacteria</taxon>
        <taxon>Lysobacterales</taxon>
        <taxon>Lysobacteraceae</taxon>
        <taxon>Stenotrophomonas</taxon>
        <taxon>Stenotrophomonas maltophilia group</taxon>
    </lineage>
</organism>
<dbReference type="SUPFAM" id="SSF53756">
    <property type="entry name" value="UDP-Glycosyltransferase/glycogen phosphorylase"/>
    <property type="match status" value="1"/>
</dbReference>
<evidence type="ECO:0000313" key="2">
    <source>
        <dbReference type="EMBL" id="MBH1792199.1"/>
    </source>
</evidence>
<comment type="caution">
    <text evidence="2">The sequence shown here is derived from an EMBL/GenBank/DDBJ whole genome shotgun (WGS) entry which is preliminary data.</text>
</comment>
<dbReference type="Pfam" id="PF13439">
    <property type="entry name" value="Glyco_transf_4"/>
    <property type="match status" value="1"/>
</dbReference>
<evidence type="ECO:0000259" key="1">
    <source>
        <dbReference type="Pfam" id="PF13439"/>
    </source>
</evidence>
<dbReference type="InterPro" id="IPR028098">
    <property type="entry name" value="Glyco_trans_4-like_N"/>
</dbReference>
<dbReference type="Proteomes" id="UP000634179">
    <property type="component" value="Unassembled WGS sequence"/>
</dbReference>
<gene>
    <name evidence="2" type="ORF">I5V89_20285</name>
</gene>
<dbReference type="RefSeq" id="WP_049405662.1">
    <property type="nucleotide sequence ID" value="NZ_JANKBX010000005.1"/>
</dbReference>